<dbReference type="SUPFAM" id="SSF53448">
    <property type="entry name" value="Nucleotide-diphospho-sugar transferases"/>
    <property type="match status" value="1"/>
</dbReference>
<evidence type="ECO:0000313" key="3">
    <source>
        <dbReference type="EMBL" id="AJZ63346.1"/>
    </source>
</evidence>
<keyword evidence="1" id="KW-0472">Membrane</keyword>
<feature type="transmembrane region" description="Helical" evidence="1">
    <location>
        <begin position="248"/>
        <end position="267"/>
    </location>
</feature>
<protein>
    <submittedName>
        <fullName evidence="3">Glycosyltransferase like 2 family protein</fullName>
    </submittedName>
</protein>
<evidence type="ECO:0000256" key="1">
    <source>
        <dbReference type="SAM" id="Phobius"/>
    </source>
</evidence>
<name>A0AAU8TA56_9BURK</name>
<accession>A0AAU8TA56</accession>
<keyword evidence="1" id="KW-1133">Transmembrane helix</keyword>
<dbReference type="CDD" id="cd00761">
    <property type="entry name" value="Glyco_tranf_GTA_type"/>
    <property type="match status" value="1"/>
</dbReference>
<dbReference type="PANTHER" id="PTHR22916:SF3">
    <property type="entry name" value="UDP-GLCNAC:BETAGAL BETA-1,3-N-ACETYLGLUCOSAMINYLTRANSFERASE-LIKE PROTEIN 1"/>
    <property type="match status" value="1"/>
</dbReference>
<dbReference type="InterPro" id="IPR001173">
    <property type="entry name" value="Glyco_trans_2-like"/>
</dbReference>
<proteinExistence type="predicted"/>
<keyword evidence="1" id="KW-0812">Transmembrane</keyword>
<dbReference type="EMBL" id="CP010027">
    <property type="protein sequence ID" value="AJZ63346.1"/>
    <property type="molecule type" value="Genomic_DNA"/>
</dbReference>
<dbReference type="KEGG" id="bfn:OI25_6165"/>
<evidence type="ECO:0000313" key="4">
    <source>
        <dbReference type="Proteomes" id="UP000032614"/>
    </source>
</evidence>
<reference evidence="3 4" key="1">
    <citation type="journal article" date="2015" name="Genome Announc.">
        <title>Complete genome sequences for 59 burkholderia isolates, both pathogenic and near neighbor.</title>
        <authorList>
            <person name="Johnson S.L."/>
            <person name="Bishop-Lilly K.A."/>
            <person name="Ladner J.T."/>
            <person name="Daligault H.E."/>
            <person name="Davenport K.W."/>
            <person name="Jaissle J."/>
            <person name="Frey K.G."/>
            <person name="Koroleva G.I."/>
            <person name="Bruce D.C."/>
            <person name="Coyne S.R."/>
            <person name="Broomall S.M."/>
            <person name="Li P.E."/>
            <person name="Teshima H."/>
            <person name="Gibbons H.S."/>
            <person name="Palacios G.F."/>
            <person name="Rosenzweig C.N."/>
            <person name="Redden C.L."/>
            <person name="Xu Y."/>
            <person name="Minogue T.D."/>
            <person name="Chain P.S."/>
        </authorList>
    </citation>
    <scope>NUCLEOTIDE SEQUENCE [LARGE SCALE GENOMIC DNA]</scope>
    <source>
        <strain evidence="3 4">ATCC BAA-463</strain>
    </source>
</reference>
<dbReference type="GO" id="GO:0016758">
    <property type="term" value="F:hexosyltransferase activity"/>
    <property type="evidence" value="ECO:0007669"/>
    <property type="project" value="UniProtKB-ARBA"/>
</dbReference>
<dbReference type="RefSeq" id="WP_052719799.1">
    <property type="nucleotide sequence ID" value="NZ_CP010027.1"/>
</dbReference>
<sequence>MPKVTVLMPVYNGQEFISEAISSIFAQSFRDFELLVINDGSTDKTKAILDVHQIKDSRLKVLHQENSGIVSALNRGLATATGEYIARMDADDIAHSERLLQQVTLLERFPRVVACGSAIRKFGEKNGLVSMPKTNEECLLAQLIGPCFAHPSVMLRAQTIRSNGLQYSESYQYAEDYKFWTDMVGVGDFVNIPEPLLFYRIHDAQIGKIKQDRQREVHLQVALQNFGLAGIPIVSTKLRYFLWPGDRGIVGAIGYFTNFVFLLSNFLRYKKLRNRYFIMSLTKVAAKNSLRMFTGMAAD</sequence>
<evidence type="ECO:0000259" key="2">
    <source>
        <dbReference type="Pfam" id="PF00535"/>
    </source>
</evidence>
<dbReference type="Gene3D" id="3.90.550.10">
    <property type="entry name" value="Spore Coat Polysaccharide Biosynthesis Protein SpsA, Chain A"/>
    <property type="match status" value="1"/>
</dbReference>
<gene>
    <name evidence="3" type="ORF">OI25_6165</name>
</gene>
<organism evidence="3 4">
    <name type="scientific">Paraburkholderia fungorum</name>
    <dbReference type="NCBI Taxonomy" id="134537"/>
    <lineage>
        <taxon>Bacteria</taxon>
        <taxon>Pseudomonadati</taxon>
        <taxon>Pseudomonadota</taxon>
        <taxon>Betaproteobacteria</taxon>
        <taxon>Burkholderiales</taxon>
        <taxon>Burkholderiaceae</taxon>
        <taxon>Paraburkholderia</taxon>
    </lineage>
</organism>
<dbReference type="AlphaFoldDB" id="A0AAU8TA56"/>
<dbReference type="GeneID" id="66519945"/>
<dbReference type="InterPro" id="IPR029044">
    <property type="entry name" value="Nucleotide-diphossugar_trans"/>
</dbReference>
<feature type="domain" description="Glycosyltransferase 2-like" evidence="2">
    <location>
        <begin position="5"/>
        <end position="129"/>
    </location>
</feature>
<dbReference type="Proteomes" id="UP000032614">
    <property type="component" value="Chromosome 2"/>
</dbReference>
<dbReference type="Pfam" id="PF00535">
    <property type="entry name" value="Glycos_transf_2"/>
    <property type="match status" value="1"/>
</dbReference>
<dbReference type="PANTHER" id="PTHR22916">
    <property type="entry name" value="GLYCOSYLTRANSFERASE"/>
    <property type="match status" value="1"/>
</dbReference>